<dbReference type="OrthoDB" id="6961954at2"/>
<evidence type="ECO:0000313" key="2">
    <source>
        <dbReference type="Proteomes" id="UP000463138"/>
    </source>
</evidence>
<sequence length="291" mass="33304">MSRIIARVNPVIFKTQAIHVKASPEVLCYTPVGNPLGFAEMQDLRQPVSVDDPESFELTVANMGVSVDLSLTWQERDFRVLIRQDRTEQEDNVLKLISGYVPAHELRVPLLTVMTEIAEELLLESNRGWLQGRYMETWLPTPYSATLPLSKRHSYQLTSHHAAAHPVLCRELHLIERPRAYVHLPTNSLQLVYSMQLQLPDNCPGLTMLHADEHMDTEKNQLLVEMNYQRPEIFLAEMRDGAATGKLFSLEQGELVPRRPKNIWLSEALAPQTGWVIEEPRSQWPEGLTRL</sequence>
<proteinExistence type="predicted"/>
<reference evidence="1 2" key="1">
    <citation type="submission" date="2018-07" db="EMBL/GenBank/DDBJ databases">
        <title>Pseudomonas laoshanensis sp. nov., isolated from soil.</title>
        <authorList>
            <person name="Sun J."/>
            <person name="Yu L."/>
            <person name="Wang M."/>
            <person name="Zhang C."/>
        </authorList>
    </citation>
    <scope>NUCLEOTIDE SEQUENCE [LARGE SCALE GENOMIC DNA]</scope>
    <source>
        <strain evidence="1 2">Y22</strain>
    </source>
</reference>
<dbReference type="AlphaFoldDB" id="A0A7V7KX36"/>
<protein>
    <submittedName>
        <fullName evidence="1">Metal ABC transporter ATPase</fullName>
    </submittedName>
</protein>
<keyword evidence="2" id="KW-1185">Reference proteome</keyword>
<organism evidence="1 2">
    <name type="scientific">Halopseudomonas laoshanensis</name>
    <dbReference type="NCBI Taxonomy" id="2268758"/>
    <lineage>
        <taxon>Bacteria</taxon>
        <taxon>Pseudomonadati</taxon>
        <taxon>Pseudomonadota</taxon>
        <taxon>Gammaproteobacteria</taxon>
        <taxon>Pseudomonadales</taxon>
        <taxon>Pseudomonadaceae</taxon>
        <taxon>Halopseudomonas</taxon>
    </lineage>
</organism>
<dbReference type="RefSeq" id="WP_149332259.1">
    <property type="nucleotide sequence ID" value="NZ_QOVF01000002.1"/>
</dbReference>
<accession>A0A7V7KX36</accession>
<evidence type="ECO:0000313" key="1">
    <source>
        <dbReference type="EMBL" id="KAA0694877.1"/>
    </source>
</evidence>
<gene>
    <name evidence="1" type="ORF">DT594_08340</name>
</gene>
<dbReference type="Proteomes" id="UP000463138">
    <property type="component" value="Unassembled WGS sequence"/>
</dbReference>
<dbReference type="EMBL" id="QOVF01000002">
    <property type="protein sequence ID" value="KAA0694877.1"/>
    <property type="molecule type" value="Genomic_DNA"/>
</dbReference>
<name>A0A7V7KX36_9GAMM</name>
<comment type="caution">
    <text evidence="1">The sequence shown here is derived from an EMBL/GenBank/DDBJ whole genome shotgun (WGS) entry which is preliminary data.</text>
</comment>